<keyword evidence="3" id="KW-1185">Reference proteome</keyword>
<gene>
    <name evidence="2" type="ORF">Ga0061069_10193</name>
</gene>
<dbReference type="Proteomes" id="UP000183649">
    <property type="component" value="Unassembled WGS sequence"/>
</dbReference>
<dbReference type="OrthoDB" id="5295901at2"/>
<keyword evidence="1" id="KW-0732">Signal</keyword>
<dbReference type="PANTHER" id="PTHR37691">
    <property type="entry name" value="BLR3518 PROTEIN"/>
    <property type="match status" value="1"/>
</dbReference>
<dbReference type="STRING" id="339866.GCA_001418255_00092"/>
<dbReference type="EMBL" id="CYHF01000001">
    <property type="protein sequence ID" value="CUA93069.1"/>
    <property type="molecule type" value="Genomic_DNA"/>
</dbReference>
<feature type="signal peptide" evidence="1">
    <location>
        <begin position="1"/>
        <end position="27"/>
    </location>
</feature>
<dbReference type="Gene3D" id="3.40.1260.10">
    <property type="entry name" value="DsrEFH-like"/>
    <property type="match status" value="1"/>
</dbReference>
<feature type="chain" id="PRO_5005504769" evidence="1">
    <location>
        <begin position="28"/>
        <end position="159"/>
    </location>
</feature>
<dbReference type="RefSeq" id="WP_055449069.1">
    <property type="nucleotide sequence ID" value="NZ_CYHF01000001.1"/>
</dbReference>
<dbReference type="InterPro" id="IPR027396">
    <property type="entry name" value="DsrEFH-like"/>
</dbReference>
<dbReference type="AlphaFoldDB" id="A0A0K6HQB5"/>
<dbReference type="PANTHER" id="PTHR37691:SF1">
    <property type="entry name" value="BLR3518 PROTEIN"/>
    <property type="match status" value="1"/>
</dbReference>
<accession>A0A0K6HQB5</accession>
<organism evidence="2 3">
    <name type="scientific">Thiomonas bhubaneswarensis</name>
    <dbReference type="NCBI Taxonomy" id="339866"/>
    <lineage>
        <taxon>Bacteria</taxon>
        <taxon>Pseudomonadati</taxon>
        <taxon>Pseudomonadota</taxon>
        <taxon>Betaproteobacteria</taxon>
        <taxon>Burkholderiales</taxon>
        <taxon>Thiomonas</taxon>
    </lineage>
</organism>
<evidence type="ECO:0000256" key="1">
    <source>
        <dbReference type="SAM" id="SignalP"/>
    </source>
</evidence>
<dbReference type="SUPFAM" id="SSF75169">
    <property type="entry name" value="DsrEFH-like"/>
    <property type="match status" value="1"/>
</dbReference>
<evidence type="ECO:0000313" key="2">
    <source>
        <dbReference type="EMBL" id="CUA93069.1"/>
    </source>
</evidence>
<reference evidence="3" key="1">
    <citation type="submission" date="2015-08" db="EMBL/GenBank/DDBJ databases">
        <authorList>
            <person name="Varghese N."/>
        </authorList>
    </citation>
    <scope>NUCLEOTIDE SEQUENCE [LARGE SCALE GENOMIC DNA]</scope>
    <source>
        <strain evidence="3">DSM 18181</strain>
    </source>
</reference>
<dbReference type="PROSITE" id="PS51318">
    <property type="entry name" value="TAT"/>
    <property type="match status" value="1"/>
</dbReference>
<name>A0A0K6HQB5_9BURK</name>
<evidence type="ECO:0000313" key="3">
    <source>
        <dbReference type="Proteomes" id="UP000183649"/>
    </source>
</evidence>
<dbReference type="InterPro" id="IPR006311">
    <property type="entry name" value="TAT_signal"/>
</dbReference>
<sequence>MKQPTRRALIGAAATAFALLSTGVAHAEATAPAAATQAHYGAIFQIDSGSPGAIKKTINNIENLLHDPRLKGKVQVELIANAQGFAAYVKNNGFEQKLQSLQQHGVLLAQCANTLRELHVDRKDLYPFITVVPSGMGEITIREAQGWAYIHPSAPNPGL</sequence>
<proteinExistence type="predicted"/>
<protein>
    <submittedName>
        <fullName evidence="2">Intracellular sulfur oxidation protein, DsrE/DsrF family</fullName>
    </submittedName>
</protein>